<organism evidence="1 2">
    <name type="scientific">Methylacidiphilum infernorum (isolate V4)</name>
    <name type="common">Methylokorus infernorum (strain V4)</name>
    <dbReference type="NCBI Taxonomy" id="481448"/>
    <lineage>
        <taxon>Bacteria</taxon>
        <taxon>Pseudomonadati</taxon>
        <taxon>Verrucomicrobiota</taxon>
        <taxon>Methylacidiphilae</taxon>
        <taxon>Methylacidiphilales</taxon>
        <taxon>Methylacidiphilaceae</taxon>
        <taxon>Methylacidiphilum (ex Ratnadevi et al. 2023)</taxon>
    </lineage>
</organism>
<dbReference type="Proteomes" id="UP000009149">
    <property type="component" value="Chromosome"/>
</dbReference>
<dbReference type="AlphaFoldDB" id="B3E0U5"/>
<gene>
    <name evidence="1" type="ordered locus">Minf_2368</name>
</gene>
<name>B3E0U5_METI4</name>
<proteinExistence type="predicted"/>
<evidence type="ECO:0000313" key="1">
    <source>
        <dbReference type="EMBL" id="ACD84422.1"/>
    </source>
</evidence>
<protein>
    <submittedName>
        <fullName evidence="1">Uncharacterized protein</fullName>
    </submittedName>
</protein>
<sequence>MTHDKLLFTIIDVQELPLLIMVIVHSNFFSKKSEQGISCFFFDFGRKSHADC</sequence>
<dbReference type="KEGG" id="min:Minf_2368"/>
<dbReference type="EMBL" id="CP000975">
    <property type="protein sequence ID" value="ACD84422.1"/>
    <property type="molecule type" value="Genomic_DNA"/>
</dbReference>
<evidence type="ECO:0000313" key="2">
    <source>
        <dbReference type="Proteomes" id="UP000009149"/>
    </source>
</evidence>
<accession>B3E0U5</accession>
<dbReference type="HOGENOM" id="CLU_3081694_0_0_0"/>
<reference evidence="1 2" key="1">
    <citation type="journal article" date="2008" name="Biol. Direct">
        <title>Complete genome sequence of the extremely acidophilic methanotroph isolate V4, Methylacidiphilum infernorum, a representative of the bacterial phylum Verrucomicrobia.</title>
        <authorList>
            <person name="Hou S."/>
            <person name="Makarova K.S."/>
            <person name="Saw J.H."/>
            <person name="Senin P."/>
            <person name="Ly B.V."/>
            <person name="Zhou Z."/>
            <person name="Ren Y."/>
            <person name="Wang J."/>
            <person name="Galperin M.Y."/>
            <person name="Omelchenko M.V."/>
            <person name="Wolf Y.I."/>
            <person name="Yutin N."/>
            <person name="Koonin E.V."/>
            <person name="Stott M.B."/>
            <person name="Mountain B.W."/>
            <person name="Crowe M.A."/>
            <person name="Smirnova A.V."/>
            <person name="Dunfield P.F."/>
            <person name="Feng L."/>
            <person name="Wang L."/>
            <person name="Alam M."/>
        </authorList>
    </citation>
    <scope>NUCLEOTIDE SEQUENCE [LARGE SCALE GENOMIC DNA]</scope>
    <source>
        <strain evidence="2">Isolate V4</strain>
    </source>
</reference>